<evidence type="ECO:0000313" key="1">
    <source>
        <dbReference type="EMBL" id="EGG19146.1"/>
    </source>
</evidence>
<dbReference type="InterPro" id="IPR032675">
    <property type="entry name" value="LRR_dom_sf"/>
</dbReference>
<gene>
    <name evidence="1" type="ORF">DFA_02393</name>
</gene>
<dbReference type="SUPFAM" id="SSF52047">
    <property type="entry name" value="RNI-like"/>
    <property type="match status" value="1"/>
</dbReference>
<protein>
    <recommendedName>
        <fullName evidence="3">FNIP repeat-containing protein</fullName>
    </recommendedName>
</protein>
<organism evidence="1 2">
    <name type="scientific">Cavenderia fasciculata</name>
    <name type="common">Slime mold</name>
    <name type="synonym">Dictyostelium fasciculatum</name>
    <dbReference type="NCBI Taxonomy" id="261658"/>
    <lineage>
        <taxon>Eukaryota</taxon>
        <taxon>Amoebozoa</taxon>
        <taxon>Evosea</taxon>
        <taxon>Eumycetozoa</taxon>
        <taxon>Dictyostelia</taxon>
        <taxon>Acytosteliales</taxon>
        <taxon>Cavenderiaceae</taxon>
        <taxon>Cavenderia</taxon>
    </lineage>
</organism>
<dbReference type="GeneID" id="14871081"/>
<dbReference type="KEGG" id="dfa:DFA_02393"/>
<dbReference type="Proteomes" id="UP000007797">
    <property type="component" value="Unassembled WGS sequence"/>
</dbReference>
<dbReference type="AlphaFoldDB" id="F4PZB7"/>
<dbReference type="Gene3D" id="3.80.10.10">
    <property type="entry name" value="Ribonuclease Inhibitor"/>
    <property type="match status" value="1"/>
</dbReference>
<dbReference type="EMBL" id="GL883016">
    <property type="protein sequence ID" value="EGG19146.1"/>
    <property type="molecule type" value="Genomic_DNA"/>
</dbReference>
<accession>F4PZB7</accession>
<evidence type="ECO:0008006" key="3">
    <source>
        <dbReference type="Google" id="ProtNLM"/>
    </source>
</evidence>
<reference evidence="2" key="1">
    <citation type="journal article" date="2011" name="Genome Res.">
        <title>Phylogeny-wide analysis of social amoeba genomes highlights ancient origins for complex intercellular communication.</title>
        <authorList>
            <person name="Heidel A.J."/>
            <person name="Lawal H.M."/>
            <person name="Felder M."/>
            <person name="Schilde C."/>
            <person name="Helps N.R."/>
            <person name="Tunggal B."/>
            <person name="Rivero F."/>
            <person name="John U."/>
            <person name="Schleicher M."/>
            <person name="Eichinger L."/>
            <person name="Platzer M."/>
            <person name="Noegel A.A."/>
            <person name="Schaap P."/>
            <person name="Gloeckner G."/>
        </authorList>
    </citation>
    <scope>NUCLEOTIDE SEQUENCE [LARGE SCALE GENOMIC DNA]</scope>
    <source>
        <strain evidence="2">SH3</strain>
    </source>
</reference>
<name>F4PZB7_CACFS</name>
<keyword evidence="2" id="KW-1185">Reference proteome</keyword>
<proteinExistence type="predicted"/>
<sequence length="580" mass="67284">MYCCQKFSLKSLIRFKDVQVIDTKKREVSQQFIATANRFNLNYFKDVLVNSIYDQHIIVFDNNTTENKADKSNIKTALVYYSESFDGECDLTPIYDLPSIETLYINNQTKGSIDIGYYYPMPNLRRLSICAWEFNLDILQSLKYLKMESEMLCEFRCFELIKFKSLEELVFKSYMVNHLQMDQLPISLTYLSIKLMDIPYPNSFVSCKSLEKLKICIDDSEFEEEDVEQLSIDLAGLPNLKSFKFMEEDSSDNLIDYCFEISLPPSIKILKIFTNHVQIPSKYPMPLLERLYVDQSLLSEGKVNLSSSPSIKKLSLSTCYHPIRANTIPSVEKLTIDKPLDFRIFGQVVFPPTLTHLSIKGNHYESFKLPESLIKLNQTIKIPPLSLPQHLRQLDWKIKDTNNFVFPSSYPPHLETVNLIYLDAADFKIDIPPITKYLSIILNPNSSTQSHLLFSISNRITKPSDQSKLWLPFNTTNLTVDLWCKLDFSKKLAFRLDEVINHTNVRYLSISDTLKFSIQRLDPENKSVLVLERQTLTGGIITQRKSINNQQQYDPIYLFMNKGSSSCSKFEFNWSFEPLL</sequence>
<evidence type="ECO:0000313" key="2">
    <source>
        <dbReference type="Proteomes" id="UP000007797"/>
    </source>
</evidence>
<dbReference type="RefSeq" id="XP_004366779.1">
    <property type="nucleotide sequence ID" value="XM_004366722.1"/>
</dbReference>